<proteinExistence type="predicted"/>
<feature type="compositionally biased region" description="Basic residues" evidence="1">
    <location>
        <begin position="119"/>
        <end position="133"/>
    </location>
</feature>
<organism evidence="3 4">
    <name type="scientific">Alternaria alternata</name>
    <name type="common">Alternaria rot fungus</name>
    <name type="synonym">Torula alternata</name>
    <dbReference type="NCBI Taxonomy" id="5599"/>
    <lineage>
        <taxon>Eukaryota</taxon>
        <taxon>Fungi</taxon>
        <taxon>Dikarya</taxon>
        <taxon>Ascomycota</taxon>
        <taxon>Pezizomycotina</taxon>
        <taxon>Dothideomycetes</taxon>
        <taxon>Pleosporomycetidae</taxon>
        <taxon>Pleosporales</taxon>
        <taxon>Pleosporineae</taxon>
        <taxon>Pleosporaceae</taxon>
        <taxon>Alternaria</taxon>
        <taxon>Alternaria sect. Alternaria</taxon>
        <taxon>Alternaria alternata complex</taxon>
    </lineage>
</organism>
<protein>
    <submittedName>
        <fullName evidence="3">Uncharacterized protein</fullName>
    </submittedName>
</protein>
<reference evidence="3 4" key="1">
    <citation type="submission" date="2016-05" db="EMBL/GenBank/DDBJ databases">
        <title>Comparative analysis of secretome profiles of manganese(II)-oxidizing ascomycete fungi.</title>
        <authorList>
            <consortium name="DOE Joint Genome Institute"/>
            <person name="Zeiner C.A."/>
            <person name="Purvine S.O."/>
            <person name="Zink E.M."/>
            <person name="Wu S."/>
            <person name="Pasa-Tolic L."/>
            <person name="Chaput D.L."/>
            <person name="Haridas S."/>
            <person name="Grigoriev I.V."/>
            <person name="Santelli C.M."/>
            <person name="Hansel C.M."/>
        </authorList>
    </citation>
    <scope>NUCLEOTIDE SEQUENCE [LARGE SCALE GENOMIC DNA]</scope>
    <source>
        <strain evidence="3 4">SRC1lrK2f</strain>
    </source>
</reference>
<dbReference type="KEGG" id="aalt:CC77DRAFT_1013516"/>
<feature type="transmembrane region" description="Helical" evidence="2">
    <location>
        <begin position="39"/>
        <end position="63"/>
    </location>
</feature>
<evidence type="ECO:0000313" key="3">
    <source>
        <dbReference type="EMBL" id="OAG14966.1"/>
    </source>
</evidence>
<sequence length="175" mass="20355">MALPLGQTAWIVLPCILLSLFAARFLLEEFASPDERGLIILAKAALVFFITLVLTTRAANLLFHPAPSPTQPPTRNVLRKKRKISPAIEEDVRSWRETNPPKLRWSSDSSDEVKEEVKRRRKEKKKNKTGRKKKESDTDKSLRRSLFEMFKPKRYEMLGIRRETVEEVVWEDPLL</sequence>
<evidence type="ECO:0000256" key="2">
    <source>
        <dbReference type="SAM" id="Phobius"/>
    </source>
</evidence>
<keyword evidence="2" id="KW-0472">Membrane</keyword>
<evidence type="ECO:0000256" key="1">
    <source>
        <dbReference type="SAM" id="MobiDB-lite"/>
    </source>
</evidence>
<gene>
    <name evidence="3" type="ORF">CC77DRAFT_1013516</name>
</gene>
<name>A0A177D611_ALTAL</name>
<feature type="compositionally biased region" description="Basic and acidic residues" evidence="1">
    <location>
        <begin position="134"/>
        <end position="143"/>
    </location>
</feature>
<dbReference type="VEuPathDB" id="FungiDB:CC77DRAFT_1013516"/>
<feature type="transmembrane region" description="Helical" evidence="2">
    <location>
        <begin position="6"/>
        <end position="27"/>
    </location>
</feature>
<evidence type="ECO:0000313" key="4">
    <source>
        <dbReference type="Proteomes" id="UP000077248"/>
    </source>
</evidence>
<feature type="region of interest" description="Disordered" evidence="1">
    <location>
        <begin position="64"/>
        <end position="143"/>
    </location>
</feature>
<keyword evidence="2" id="KW-1133">Transmembrane helix</keyword>
<accession>A0A177D611</accession>
<keyword evidence="2" id="KW-0812">Transmembrane</keyword>
<dbReference type="AlphaFoldDB" id="A0A177D611"/>
<dbReference type="GeneID" id="29109434"/>
<dbReference type="RefSeq" id="XP_018380387.1">
    <property type="nucleotide sequence ID" value="XM_018523840.1"/>
</dbReference>
<keyword evidence="4" id="KW-1185">Reference proteome</keyword>
<dbReference type="Proteomes" id="UP000077248">
    <property type="component" value="Unassembled WGS sequence"/>
</dbReference>
<dbReference type="EMBL" id="KV441496">
    <property type="protein sequence ID" value="OAG14966.1"/>
    <property type="molecule type" value="Genomic_DNA"/>
</dbReference>